<dbReference type="SUPFAM" id="SSF101904">
    <property type="entry name" value="GyrA/ParC C-terminal domain-like"/>
    <property type="match status" value="1"/>
</dbReference>
<evidence type="ECO:0000256" key="4">
    <source>
        <dbReference type="ARBA" id="ARBA00023029"/>
    </source>
</evidence>
<comment type="similarity">
    <text evidence="2">Belongs to the type II topoisomerase GyrA/ParC subunit family.</text>
</comment>
<dbReference type="OrthoDB" id="9806486at2"/>
<dbReference type="GO" id="GO:0003918">
    <property type="term" value="F:DNA topoisomerase type II (double strand cut, ATP-hydrolyzing) activity"/>
    <property type="evidence" value="ECO:0007669"/>
    <property type="project" value="UniProtKB-EC"/>
</dbReference>
<reference evidence="9 10" key="1">
    <citation type="submission" date="2018-01" db="EMBL/GenBank/DDBJ databases">
        <title>The complete genome sequence of Chromatium okenii LaCa, a purple sulfur bacterium with a turbulent life.</title>
        <authorList>
            <person name="Luedin S.M."/>
            <person name="Liechti N."/>
            <person name="Storelli N."/>
            <person name="Danza F."/>
            <person name="Wittwer M."/>
            <person name="Pothier J.F."/>
            <person name="Tonolla M.A."/>
        </authorList>
    </citation>
    <scope>NUCLEOTIDE SEQUENCE [LARGE SCALE GENOMIC DNA]</scope>
    <source>
        <strain evidence="9 10">LaCa</strain>
    </source>
</reference>
<name>A0A2S7XUE4_9GAMM</name>
<dbReference type="RefSeq" id="WP_105072761.1">
    <property type="nucleotide sequence ID" value="NZ_PPGH01000018.1"/>
</dbReference>
<dbReference type="InterPro" id="IPR030934">
    <property type="entry name" value="Intein_C"/>
</dbReference>
<dbReference type="InterPro" id="IPR002205">
    <property type="entry name" value="Topo_IIA_dom_A"/>
</dbReference>
<dbReference type="Gene3D" id="2.120.10.90">
    <property type="entry name" value="DNA gyrase/topoisomerase IV, subunit A, C-terminal"/>
    <property type="match status" value="1"/>
</dbReference>
<dbReference type="Gene3D" id="3.90.199.10">
    <property type="entry name" value="Topoisomerase II, domain 5"/>
    <property type="match status" value="2"/>
</dbReference>
<dbReference type="PROSITE" id="PS50818">
    <property type="entry name" value="INTEIN_C_TER"/>
    <property type="match status" value="1"/>
</dbReference>
<evidence type="ECO:0000259" key="8">
    <source>
        <dbReference type="PROSITE" id="PS52040"/>
    </source>
</evidence>
<dbReference type="InterPro" id="IPR036844">
    <property type="entry name" value="Hint_dom_sf"/>
</dbReference>
<dbReference type="InterPro" id="IPR006691">
    <property type="entry name" value="GyrA/parC_rep"/>
</dbReference>
<protein>
    <recommendedName>
        <fullName evidence="3">DNA topoisomerase (ATP-hydrolyzing)</fullName>
        <ecNumber evidence="3">5.6.2.2</ecNumber>
    </recommendedName>
</protein>
<dbReference type="SUPFAM" id="SSF51294">
    <property type="entry name" value="Hedgehog/intein (Hint) domain"/>
    <property type="match status" value="1"/>
</dbReference>
<dbReference type="Gene3D" id="3.30.1360.40">
    <property type="match status" value="1"/>
</dbReference>
<dbReference type="NCBIfam" id="TIGR01445">
    <property type="entry name" value="intein_Nterm"/>
    <property type="match status" value="1"/>
</dbReference>
<dbReference type="InterPro" id="IPR013757">
    <property type="entry name" value="Topo_IIA_A_a_sf"/>
</dbReference>
<dbReference type="EC" id="5.6.2.2" evidence="3"/>
<dbReference type="InterPro" id="IPR006141">
    <property type="entry name" value="Intein_N"/>
</dbReference>
<dbReference type="NCBIfam" id="TIGR01443">
    <property type="entry name" value="intein_Cterm"/>
    <property type="match status" value="1"/>
</dbReference>
<dbReference type="PANTHER" id="PTHR43493">
    <property type="entry name" value="DNA GYRASE/TOPOISOMERASE SUBUNIT A"/>
    <property type="match status" value="1"/>
</dbReference>
<dbReference type="InterPro" id="IPR035516">
    <property type="entry name" value="Gyrase/topoIV_suA_C"/>
</dbReference>
<dbReference type="Gene3D" id="2.170.16.10">
    <property type="entry name" value="Hedgehog/Intein (Hint) domain"/>
    <property type="match status" value="1"/>
</dbReference>
<dbReference type="SUPFAM" id="SSF56719">
    <property type="entry name" value="Type II DNA topoisomerase"/>
    <property type="match status" value="2"/>
</dbReference>
<dbReference type="SMART" id="SM00306">
    <property type="entry name" value="HintN"/>
    <property type="match status" value="1"/>
</dbReference>
<dbReference type="GO" id="GO:0006265">
    <property type="term" value="P:DNA topological change"/>
    <property type="evidence" value="ECO:0007669"/>
    <property type="project" value="InterPro"/>
</dbReference>
<dbReference type="Gene3D" id="1.10.268.10">
    <property type="entry name" value="Topoisomerase, domain 3"/>
    <property type="match status" value="1"/>
</dbReference>
<dbReference type="GO" id="GO:0016539">
    <property type="term" value="P:intein-mediated protein splicing"/>
    <property type="evidence" value="ECO:0007669"/>
    <property type="project" value="InterPro"/>
</dbReference>
<evidence type="ECO:0000256" key="7">
    <source>
        <dbReference type="PROSITE-ProRule" id="PRU01384"/>
    </source>
</evidence>
<dbReference type="CDD" id="cd00081">
    <property type="entry name" value="Hint"/>
    <property type="match status" value="1"/>
</dbReference>
<sequence>MPDFAREVLPINLEDEMRQSYLDYAMSVIVGRALPDVRDGLKPVHRRVLFSMSEQGNVWNRAYRKSARVVGDVMGKYHPHGDSAIYDTMVRMAQRFSLRYLLVDGQGNFGCFTSDTAIKLADGTEKTFEELAHLPPEEKFHVYAVDKTGKIVIAEGRHSRITRPAAPLVELTLDHGAIIRCTPDHRFMLRNGTYKEAQTLTLDDHLMSAVAHPTSANTASALIAEKNHRVISIRQLNETADTYDITVDEHHNFLLASGVFVHNSVDGDPPAAMRYTEVRMMRLADALLDDLDKETVDFVPNYDNTEHEPTVLPARFPNLLVNGSSGIAVGMATNIPPHNLREVIDACLALIDNPLTTLEELMLIVPGPDFPTAAIINGIAGIREAYRTGRGRCVMRARTISEVQSRSGREAIVVTELPYQVNKARLLERIAELVKEKKIDGIAPDGLRDESDKDGMRVVIELKRDAHAEVLLNNLFQHTQMQQVFGINMVALVDGRPLTLNLKQILEFFLRHRREVVTRRTLFELRKARERAHILEGYAIALANIDAVITTIKAAGNPTEARERLMIGLWSPGGVTAMLARAGAEHTRPDGLEREFGLNPEGYQLSERQAKAILDLQLHRLTGLEQEKILKEFSEILERIAALLLILSDAVQLMAVIREELLAIREQFGDERRTEIQTDHTDLTLEDLITPEELVVTLSHEGYVKAQPISDYQAQRRGGKGKSATSFREEDFIDRIFVANSLDTILCFSSRGRVYWLKVYELPQAGRSARGRPMVNLLPLEPGERINALLPVRQYEEGYSVFMATSAGTVKKTALTDFSRPLSRGIIAIDLRDDEVLVGVAITDGKQDLMLFASDGKAVRFAESHVRVMGRTAHGVRGIRLKENQRVIALVVPEPGTVLSVTENGYGKRTRVEDFPTKGRGTQGVIGISTSERNGAQVGAVLVRPGDEIMLITEGGTLIRTSVDQIPIVGRAAQGVKLINLSEGERLVYVERIVALEGGLEQEDGAEGEEINTDHVE</sequence>
<dbReference type="CDD" id="cd00187">
    <property type="entry name" value="TOP4c"/>
    <property type="match status" value="1"/>
</dbReference>
<dbReference type="InterPro" id="IPR050220">
    <property type="entry name" value="Type_II_DNA_Topoisomerases"/>
</dbReference>
<keyword evidence="4" id="KW-0799">Topoisomerase</keyword>
<proteinExistence type="inferred from homology"/>
<evidence type="ECO:0000256" key="5">
    <source>
        <dbReference type="ARBA" id="ARBA00023125"/>
    </source>
</evidence>
<dbReference type="InterPro" id="IPR003587">
    <property type="entry name" value="Hint_dom_N"/>
</dbReference>
<dbReference type="FunFam" id="3.30.1360.40:FF:000002">
    <property type="entry name" value="DNA gyrase subunit A"/>
    <property type="match status" value="1"/>
</dbReference>
<dbReference type="NCBIfam" id="NF004043">
    <property type="entry name" value="PRK05560.1"/>
    <property type="match status" value="1"/>
</dbReference>
<dbReference type="GO" id="GO:0009330">
    <property type="term" value="C:DNA topoisomerase type II (double strand cut, ATP-hydrolyzing) complex"/>
    <property type="evidence" value="ECO:0007669"/>
    <property type="project" value="TreeGrafter"/>
</dbReference>
<dbReference type="Pfam" id="PF00521">
    <property type="entry name" value="DNA_topoisoIV"/>
    <property type="match status" value="2"/>
</dbReference>
<evidence type="ECO:0000256" key="1">
    <source>
        <dbReference type="ARBA" id="ARBA00000185"/>
    </source>
</evidence>
<dbReference type="InterPro" id="IPR013758">
    <property type="entry name" value="Topo_IIA_A/C_ab"/>
</dbReference>
<dbReference type="FunFam" id="2.120.10.90:FF:000004">
    <property type="entry name" value="DNA gyrase subunit A"/>
    <property type="match status" value="1"/>
</dbReference>
<dbReference type="Pfam" id="PF03989">
    <property type="entry name" value="DNA_gyraseA_C"/>
    <property type="match status" value="6"/>
</dbReference>
<dbReference type="SMART" id="SM00434">
    <property type="entry name" value="TOP4c"/>
    <property type="match status" value="1"/>
</dbReference>
<dbReference type="PROSITE" id="PS52040">
    <property type="entry name" value="TOPO_IIA"/>
    <property type="match status" value="1"/>
</dbReference>
<evidence type="ECO:0000313" key="10">
    <source>
        <dbReference type="Proteomes" id="UP000239936"/>
    </source>
</evidence>
<comment type="caution">
    <text evidence="9">The sequence shown here is derived from an EMBL/GenBank/DDBJ whole genome shotgun (WGS) entry which is preliminary data.</text>
</comment>
<comment type="caution">
    <text evidence="7">Lacks conserved residue(s) required for the propagation of feature annotation.</text>
</comment>
<keyword evidence="6" id="KW-0413">Isomerase</keyword>
<dbReference type="PANTHER" id="PTHR43493:SF5">
    <property type="entry name" value="DNA GYRASE SUBUNIT A, CHLOROPLASTIC_MITOCHONDRIAL"/>
    <property type="match status" value="1"/>
</dbReference>
<evidence type="ECO:0000256" key="6">
    <source>
        <dbReference type="ARBA" id="ARBA00023235"/>
    </source>
</evidence>
<evidence type="ECO:0000313" key="9">
    <source>
        <dbReference type="EMBL" id="PQJ97022.1"/>
    </source>
</evidence>
<organism evidence="9 10">
    <name type="scientific">Chromatium okenii</name>
    <dbReference type="NCBI Taxonomy" id="61644"/>
    <lineage>
        <taxon>Bacteria</taxon>
        <taxon>Pseudomonadati</taxon>
        <taxon>Pseudomonadota</taxon>
        <taxon>Gammaproteobacteria</taxon>
        <taxon>Chromatiales</taxon>
        <taxon>Chromatiaceae</taxon>
        <taxon>Chromatium</taxon>
    </lineage>
</organism>
<dbReference type="Proteomes" id="UP000239936">
    <property type="component" value="Unassembled WGS sequence"/>
</dbReference>
<dbReference type="PROSITE" id="PS50817">
    <property type="entry name" value="INTEIN_N_TER"/>
    <property type="match status" value="1"/>
</dbReference>
<keyword evidence="5 7" id="KW-0238">DNA-binding</keyword>
<dbReference type="NCBIfam" id="TIGR01063">
    <property type="entry name" value="gyrA"/>
    <property type="match status" value="1"/>
</dbReference>
<feature type="domain" description="Topo IIA-type catalytic" evidence="8">
    <location>
        <begin position="34"/>
        <end position="688"/>
    </location>
</feature>
<dbReference type="GO" id="GO:0005737">
    <property type="term" value="C:cytoplasm"/>
    <property type="evidence" value="ECO:0007669"/>
    <property type="project" value="TreeGrafter"/>
</dbReference>
<gene>
    <name evidence="9" type="ORF">CXB77_03185</name>
</gene>
<dbReference type="EMBL" id="PPGH01000018">
    <property type="protein sequence ID" value="PQJ97022.1"/>
    <property type="molecule type" value="Genomic_DNA"/>
</dbReference>
<dbReference type="GO" id="GO:0003677">
    <property type="term" value="F:DNA binding"/>
    <property type="evidence" value="ECO:0007669"/>
    <property type="project" value="UniProtKB-UniRule"/>
</dbReference>
<dbReference type="InterPro" id="IPR013760">
    <property type="entry name" value="Topo_IIA-like_dom_sf"/>
</dbReference>
<evidence type="ECO:0000256" key="2">
    <source>
        <dbReference type="ARBA" id="ARBA00008263"/>
    </source>
</evidence>
<keyword evidence="10" id="KW-1185">Reference proteome</keyword>
<comment type="catalytic activity">
    <reaction evidence="1">
        <text>ATP-dependent breakage, passage and rejoining of double-stranded DNA.</text>
        <dbReference type="EC" id="5.6.2.2"/>
    </reaction>
</comment>
<accession>A0A2S7XUE4</accession>
<evidence type="ECO:0000256" key="3">
    <source>
        <dbReference type="ARBA" id="ARBA00012895"/>
    </source>
</evidence>
<dbReference type="GO" id="GO:0005524">
    <property type="term" value="F:ATP binding"/>
    <property type="evidence" value="ECO:0007669"/>
    <property type="project" value="InterPro"/>
</dbReference>
<dbReference type="AlphaFoldDB" id="A0A2S7XUE4"/>